<dbReference type="AlphaFoldDB" id="K2SA29"/>
<gene>
    <name evidence="1" type="ORF">MPH_09201</name>
</gene>
<reference evidence="1 2" key="1">
    <citation type="journal article" date="2012" name="BMC Genomics">
        <title>Tools to kill: Genome of one of the most destructive plant pathogenic fungi Macrophomina phaseolina.</title>
        <authorList>
            <person name="Islam M.S."/>
            <person name="Haque M.S."/>
            <person name="Islam M.M."/>
            <person name="Emdad E.M."/>
            <person name="Halim A."/>
            <person name="Hossen Q.M.M."/>
            <person name="Hossain M.Z."/>
            <person name="Ahmed B."/>
            <person name="Rahim S."/>
            <person name="Rahman M.S."/>
            <person name="Alam M.M."/>
            <person name="Hou S."/>
            <person name="Wan X."/>
            <person name="Saito J.A."/>
            <person name="Alam M."/>
        </authorList>
    </citation>
    <scope>NUCLEOTIDE SEQUENCE [LARGE SCALE GENOMIC DNA]</scope>
    <source>
        <strain evidence="1 2">MS6</strain>
    </source>
</reference>
<sequence>MDDGERELPLGQVLAESFVFGVRIALKIEVVVSDLENVPQQIDKGNVVARRSPPISFARHLHQLDRQPEEAAGLVGHHGQIFFLGRADQRIPPVEIHALATVQIQQLLGEYLKRPSVPQLGQFLLRQEVGIVGRVDRLRDAEDTVRHGQPATQFGRILDVIDPGAHGQDVRQDGGRALRTEGTQCAAAPLCV</sequence>
<organism evidence="1 2">
    <name type="scientific">Macrophomina phaseolina (strain MS6)</name>
    <name type="common">Charcoal rot fungus</name>
    <dbReference type="NCBI Taxonomy" id="1126212"/>
    <lineage>
        <taxon>Eukaryota</taxon>
        <taxon>Fungi</taxon>
        <taxon>Dikarya</taxon>
        <taxon>Ascomycota</taxon>
        <taxon>Pezizomycotina</taxon>
        <taxon>Dothideomycetes</taxon>
        <taxon>Dothideomycetes incertae sedis</taxon>
        <taxon>Botryosphaeriales</taxon>
        <taxon>Botryosphaeriaceae</taxon>
        <taxon>Macrophomina</taxon>
    </lineage>
</organism>
<protein>
    <submittedName>
        <fullName evidence="1">Uncharacterized protein</fullName>
    </submittedName>
</protein>
<dbReference type="EMBL" id="AHHD01000387">
    <property type="protein sequence ID" value="EKG13735.1"/>
    <property type="molecule type" value="Genomic_DNA"/>
</dbReference>
<dbReference type="HOGENOM" id="CLU_1415434_0_0_1"/>
<proteinExistence type="predicted"/>
<evidence type="ECO:0000313" key="1">
    <source>
        <dbReference type="EMBL" id="EKG13735.1"/>
    </source>
</evidence>
<name>K2SA29_MACPH</name>
<evidence type="ECO:0000313" key="2">
    <source>
        <dbReference type="Proteomes" id="UP000007129"/>
    </source>
</evidence>
<comment type="caution">
    <text evidence="1">The sequence shown here is derived from an EMBL/GenBank/DDBJ whole genome shotgun (WGS) entry which is preliminary data.</text>
</comment>
<dbReference type="Proteomes" id="UP000007129">
    <property type="component" value="Unassembled WGS sequence"/>
</dbReference>
<dbReference type="VEuPathDB" id="FungiDB:MPH_09201"/>
<accession>K2SA29</accession>
<dbReference type="InParanoid" id="K2SA29"/>